<dbReference type="AlphaFoldDB" id="A0A2P5BCX4"/>
<accession>A0A2P5BCX4</accession>
<dbReference type="Proteomes" id="UP000237000">
    <property type="component" value="Unassembled WGS sequence"/>
</dbReference>
<dbReference type="PROSITE" id="PS51450">
    <property type="entry name" value="LRR"/>
    <property type="match status" value="1"/>
</dbReference>
<dbReference type="PANTHER" id="PTHR47186">
    <property type="entry name" value="LEUCINE-RICH REPEAT-CONTAINING PROTEIN 57"/>
    <property type="match status" value="1"/>
</dbReference>
<dbReference type="InParanoid" id="A0A2P5BCX4"/>
<evidence type="ECO:0000259" key="1">
    <source>
        <dbReference type="Pfam" id="PF25019"/>
    </source>
</evidence>
<dbReference type="SUPFAM" id="SSF52047">
    <property type="entry name" value="RNI-like"/>
    <property type="match status" value="1"/>
</dbReference>
<dbReference type="Pfam" id="PF13855">
    <property type="entry name" value="LRR_8"/>
    <property type="match status" value="1"/>
</dbReference>
<dbReference type="Gene3D" id="3.80.10.10">
    <property type="entry name" value="Ribonuclease Inhibitor"/>
    <property type="match status" value="2"/>
</dbReference>
<comment type="caution">
    <text evidence="2">The sequence shown here is derived from an EMBL/GenBank/DDBJ whole genome shotgun (WGS) entry which is preliminary data.</text>
</comment>
<evidence type="ECO:0000313" key="3">
    <source>
        <dbReference type="Proteomes" id="UP000237000"/>
    </source>
</evidence>
<dbReference type="Pfam" id="PF25019">
    <property type="entry name" value="LRR_R13L1-DRL21"/>
    <property type="match status" value="1"/>
</dbReference>
<sequence length="539" mass="61877">ELTRHISFDFHLDSPWQLPISLAEPKSIRSIILPRQFRSAIEGRSGESICDGLTKYKFLRMLDLHNSGIKVVANSIGELKHLRYLDLSQNVNIRELPNSICRLQNLQTLKLNHCSDLQTLPRKMKKLVDLRIVENESCYSLTHMPRGLSQVINLRTLTEFVLRNGTGSVSNQSGKLDELKELNHLRGKLKIKNLRSWEFDKTEDASLCRKQDLLSLILIWDIDAALVPADCEKSLEDLRPHPNLKQLSLSAYGGIQFSSWLPSHKNLVKFSLSRCIRCQCLPRLDHLPLLEVLVVDELTELEHILDEAFRIESGSFFPSLKELRLTNLPKLERWWKDAPDNFEEETTFPLLSKLIVEDCPNLTSMPLFPYLEELLVLKNTSWKPFKRTIAAEERIPMTFESEASSSTSSRVGRVASLSKLRTLRIIHMSTGVPNMWQSLPSLRSLTFDHLDDINALLEGLQQLTSLQQFHIWRCERLEEIPSWIGDVKSLKTISIKLCPNLKIPPGKISLITSLQKVEIEDCPLVSHIESMLKDRLYTR</sequence>
<proteinExistence type="predicted"/>
<dbReference type="EMBL" id="JXTC01000550">
    <property type="protein sequence ID" value="PON46654.1"/>
    <property type="molecule type" value="Genomic_DNA"/>
</dbReference>
<dbReference type="PANTHER" id="PTHR47186:SF13">
    <property type="entry name" value="DISEASE RESISTANCE PROTEIN RGA3"/>
    <property type="match status" value="1"/>
</dbReference>
<dbReference type="InterPro" id="IPR032675">
    <property type="entry name" value="LRR_dom_sf"/>
</dbReference>
<dbReference type="InterPro" id="IPR056789">
    <property type="entry name" value="LRR_R13L1-DRL21"/>
</dbReference>
<dbReference type="SUPFAM" id="SSF52058">
    <property type="entry name" value="L domain-like"/>
    <property type="match status" value="1"/>
</dbReference>
<feature type="domain" description="R13L1/DRL21-like LRR repeat region" evidence="1">
    <location>
        <begin position="176"/>
        <end position="297"/>
    </location>
</feature>
<feature type="non-terminal residue" evidence="2">
    <location>
        <position position="1"/>
    </location>
</feature>
<gene>
    <name evidence="2" type="ORF">TorRG33x02_325540</name>
</gene>
<keyword evidence="3" id="KW-1185">Reference proteome</keyword>
<organism evidence="2 3">
    <name type="scientific">Trema orientale</name>
    <name type="common">Charcoal tree</name>
    <name type="synonym">Celtis orientalis</name>
    <dbReference type="NCBI Taxonomy" id="63057"/>
    <lineage>
        <taxon>Eukaryota</taxon>
        <taxon>Viridiplantae</taxon>
        <taxon>Streptophyta</taxon>
        <taxon>Embryophyta</taxon>
        <taxon>Tracheophyta</taxon>
        <taxon>Spermatophyta</taxon>
        <taxon>Magnoliopsida</taxon>
        <taxon>eudicotyledons</taxon>
        <taxon>Gunneridae</taxon>
        <taxon>Pentapetalae</taxon>
        <taxon>rosids</taxon>
        <taxon>fabids</taxon>
        <taxon>Rosales</taxon>
        <taxon>Cannabaceae</taxon>
        <taxon>Trema</taxon>
    </lineage>
</organism>
<evidence type="ECO:0000313" key="2">
    <source>
        <dbReference type="EMBL" id="PON46654.1"/>
    </source>
</evidence>
<name>A0A2P5BCX4_TREOI</name>
<reference evidence="3" key="1">
    <citation type="submission" date="2016-06" db="EMBL/GenBank/DDBJ databases">
        <title>Parallel loss of symbiosis genes in relatives of nitrogen-fixing non-legume Parasponia.</title>
        <authorList>
            <person name="Van Velzen R."/>
            <person name="Holmer R."/>
            <person name="Bu F."/>
            <person name="Rutten L."/>
            <person name="Van Zeijl A."/>
            <person name="Liu W."/>
            <person name="Santuari L."/>
            <person name="Cao Q."/>
            <person name="Sharma T."/>
            <person name="Shen D."/>
            <person name="Roswanjaya Y."/>
            <person name="Wardhani T."/>
            <person name="Kalhor M.S."/>
            <person name="Jansen J."/>
            <person name="Van den Hoogen J."/>
            <person name="Gungor B."/>
            <person name="Hartog M."/>
            <person name="Hontelez J."/>
            <person name="Verver J."/>
            <person name="Yang W.-C."/>
            <person name="Schijlen E."/>
            <person name="Repin R."/>
            <person name="Schilthuizen M."/>
            <person name="Schranz E."/>
            <person name="Heidstra R."/>
            <person name="Miyata K."/>
            <person name="Fedorova E."/>
            <person name="Kohlen W."/>
            <person name="Bisseling T."/>
            <person name="Smit S."/>
            <person name="Geurts R."/>
        </authorList>
    </citation>
    <scope>NUCLEOTIDE SEQUENCE [LARGE SCALE GENOMIC DNA]</scope>
    <source>
        <strain evidence="3">cv. RG33-2</strain>
    </source>
</reference>
<dbReference type="InterPro" id="IPR001611">
    <property type="entry name" value="Leu-rich_rpt"/>
</dbReference>
<dbReference type="OrthoDB" id="1166007at2759"/>
<protein>
    <submittedName>
        <fullName evidence="2">LRR domain containing protein</fullName>
    </submittedName>
</protein>